<proteinExistence type="predicted"/>
<feature type="non-terminal residue" evidence="1">
    <location>
        <position position="291"/>
    </location>
</feature>
<evidence type="ECO:0000313" key="1">
    <source>
        <dbReference type="EMBL" id="GKT29717.1"/>
    </source>
</evidence>
<evidence type="ECO:0000313" key="2">
    <source>
        <dbReference type="Proteomes" id="UP001057375"/>
    </source>
</evidence>
<protein>
    <submittedName>
        <fullName evidence="1">Uncharacterized protein</fullName>
    </submittedName>
</protein>
<sequence length="291" mass="32824">MSSQNVICSSQSTLPNLTKRLSKSLKGKHQLEPEATHFVILLKFIPTFNCIPISNEFFNTPSTLSPTESVDDIQTIEPVFVHHGDEYCSPIPGDSPNITNPHFIESKACDKTKEEGDEAYDQTFNVQRMLKRESYVGSYTHLYIPFPSSSPMKGVHICLSGFSDISHLIFTFTSSKGEKTSKKYKFPQFYGNHWYFLPVDLSDVVLCEITGKAREEGTFSIQSLIFIREETSEETIIRETKEKIWSEAPVVLPKFVKVADTETRGIACVPISYDDPSIINPLFSMVEGKDV</sequence>
<accession>A0ABQ5KAY2</accession>
<reference evidence="1" key="1">
    <citation type="submission" date="2022-03" db="EMBL/GenBank/DDBJ databases">
        <title>Draft genome sequence of Aduncisulcus paluster, a free-living microaerophilic Fornicata.</title>
        <authorList>
            <person name="Yuyama I."/>
            <person name="Kume K."/>
            <person name="Tamura T."/>
            <person name="Inagaki Y."/>
            <person name="Hashimoto T."/>
        </authorList>
    </citation>
    <scope>NUCLEOTIDE SEQUENCE</scope>
    <source>
        <strain evidence="1">NY0171</strain>
    </source>
</reference>
<gene>
    <name evidence="1" type="ORF">ADUPG1_001258</name>
</gene>
<dbReference type="Proteomes" id="UP001057375">
    <property type="component" value="Unassembled WGS sequence"/>
</dbReference>
<name>A0ABQ5KAY2_9EUKA</name>
<organism evidence="1 2">
    <name type="scientific">Aduncisulcus paluster</name>
    <dbReference type="NCBI Taxonomy" id="2918883"/>
    <lineage>
        <taxon>Eukaryota</taxon>
        <taxon>Metamonada</taxon>
        <taxon>Carpediemonas-like organisms</taxon>
        <taxon>Aduncisulcus</taxon>
    </lineage>
</organism>
<comment type="caution">
    <text evidence="1">The sequence shown here is derived from an EMBL/GenBank/DDBJ whole genome shotgun (WGS) entry which is preliminary data.</text>
</comment>
<keyword evidence="2" id="KW-1185">Reference proteome</keyword>
<dbReference type="EMBL" id="BQXS01000949">
    <property type="protein sequence ID" value="GKT29717.1"/>
    <property type="molecule type" value="Genomic_DNA"/>
</dbReference>